<dbReference type="OrthoDB" id="5648993at2"/>
<dbReference type="AlphaFoldDB" id="A0A0W0R3L3"/>
<evidence type="ECO:0000256" key="1">
    <source>
        <dbReference type="SAM" id="SignalP"/>
    </source>
</evidence>
<accession>A0A0W0R3L3</accession>
<feature type="signal peptide" evidence="1">
    <location>
        <begin position="1"/>
        <end position="19"/>
    </location>
</feature>
<dbReference type="RefSeq" id="WP_058461360.1">
    <property type="nucleotide sequence ID" value="NZ_CAAAHS010000008.1"/>
</dbReference>
<keyword evidence="1" id="KW-0732">Signal</keyword>
<dbReference type="Proteomes" id="UP000054859">
    <property type="component" value="Unassembled WGS sequence"/>
</dbReference>
<geneLocation type="plasmid" evidence="3 5">
    <name>11</name>
</geneLocation>
<dbReference type="Proteomes" id="UP000281170">
    <property type="component" value="Plasmid 11"/>
</dbReference>
<dbReference type="PATRIC" id="fig|45056.6.peg.278"/>
<dbReference type="STRING" id="45056.Lade_0272"/>
<dbReference type="EMBL" id="LNKA01000001">
    <property type="protein sequence ID" value="KTC65614.1"/>
    <property type="molecule type" value="Genomic_DNA"/>
</dbReference>
<evidence type="ECO:0000313" key="4">
    <source>
        <dbReference type="Proteomes" id="UP000054859"/>
    </source>
</evidence>
<feature type="chain" id="PRO_5036002958" evidence="1">
    <location>
        <begin position="20"/>
        <end position="78"/>
    </location>
</feature>
<dbReference type="KEGG" id="ladl:NCTC12735_00813"/>
<keyword evidence="3" id="KW-0614">Plasmid</keyword>
<dbReference type="EMBL" id="LR134420">
    <property type="protein sequence ID" value="VEH85189.1"/>
    <property type="molecule type" value="Genomic_DNA"/>
</dbReference>
<gene>
    <name evidence="2" type="ORF">Lade_0272</name>
    <name evidence="3" type="ORF">NCTC12735_00813</name>
</gene>
<protein>
    <submittedName>
        <fullName evidence="2">Uncharacterized protein</fullName>
    </submittedName>
</protein>
<evidence type="ECO:0000313" key="5">
    <source>
        <dbReference type="Proteomes" id="UP000281170"/>
    </source>
</evidence>
<reference evidence="3 5" key="2">
    <citation type="submission" date="2018-12" db="EMBL/GenBank/DDBJ databases">
        <authorList>
            <consortium name="Pathogen Informatics"/>
        </authorList>
    </citation>
    <scope>NUCLEOTIDE SEQUENCE [LARGE SCALE GENOMIC DNA]</scope>
    <source>
        <strain evidence="3 5">NCTC12735</strain>
        <plasmid evidence="5">11</plasmid>
    </source>
</reference>
<reference evidence="2 4" key="1">
    <citation type="submission" date="2015-11" db="EMBL/GenBank/DDBJ databases">
        <title>Identification of large and diverse effector repertoires of 38 Legionella species.</title>
        <authorList>
            <person name="Burstein D."/>
            <person name="Amaro F."/>
            <person name="Zusman T."/>
            <person name="Lifshitz Z."/>
            <person name="Cohen O."/>
            <person name="Gilbert J.A."/>
            <person name="Pupko T."/>
            <person name="Shuman H.A."/>
            <person name="Segal G."/>
        </authorList>
    </citation>
    <scope>NUCLEOTIDE SEQUENCE [LARGE SCALE GENOMIC DNA]</scope>
    <source>
        <strain evidence="2 4">1762-AUS-E</strain>
    </source>
</reference>
<sequence>MKRYSLLAVLLTFSLPLFAVDDPTVEEGEEHYDKKMCINQFANDCVNNNCLTSEERDCTDKCRAGAEDKCMGELIGDE</sequence>
<keyword evidence="4" id="KW-1185">Reference proteome</keyword>
<proteinExistence type="predicted"/>
<name>A0A0W0R3L3_9GAMM</name>
<evidence type="ECO:0000313" key="3">
    <source>
        <dbReference type="EMBL" id="VEH85189.1"/>
    </source>
</evidence>
<organism evidence="2 4">
    <name type="scientific">Legionella adelaidensis</name>
    <dbReference type="NCBI Taxonomy" id="45056"/>
    <lineage>
        <taxon>Bacteria</taxon>
        <taxon>Pseudomonadati</taxon>
        <taxon>Pseudomonadota</taxon>
        <taxon>Gammaproteobacteria</taxon>
        <taxon>Legionellales</taxon>
        <taxon>Legionellaceae</taxon>
        <taxon>Legionella</taxon>
    </lineage>
</organism>
<evidence type="ECO:0000313" key="2">
    <source>
        <dbReference type="EMBL" id="KTC65614.1"/>
    </source>
</evidence>